<feature type="compositionally biased region" description="Gly residues" evidence="1">
    <location>
        <begin position="520"/>
        <end position="529"/>
    </location>
</feature>
<dbReference type="EMBL" id="JBJUIK010000003">
    <property type="protein sequence ID" value="KAL3533332.1"/>
    <property type="molecule type" value="Genomic_DNA"/>
</dbReference>
<comment type="caution">
    <text evidence="2">The sequence shown here is derived from an EMBL/GenBank/DDBJ whole genome shotgun (WGS) entry which is preliminary data.</text>
</comment>
<keyword evidence="3" id="KW-1185">Reference proteome</keyword>
<feature type="compositionally biased region" description="Basic and acidic residues" evidence="1">
    <location>
        <begin position="203"/>
        <end position="212"/>
    </location>
</feature>
<feature type="compositionally biased region" description="Polar residues" evidence="1">
    <location>
        <begin position="569"/>
        <end position="583"/>
    </location>
</feature>
<dbReference type="InterPro" id="IPR039615">
    <property type="entry name" value="PKS"/>
</dbReference>
<proteinExistence type="predicted"/>
<dbReference type="Proteomes" id="UP001630127">
    <property type="component" value="Unassembled WGS sequence"/>
</dbReference>
<dbReference type="AlphaFoldDB" id="A0ABD3AQ44"/>
<feature type="region of interest" description="Disordered" evidence="1">
    <location>
        <begin position="569"/>
        <end position="603"/>
    </location>
</feature>
<evidence type="ECO:0008006" key="4">
    <source>
        <dbReference type="Google" id="ProtNLM"/>
    </source>
</evidence>
<feature type="region of interest" description="Disordered" evidence="1">
    <location>
        <begin position="508"/>
        <end position="536"/>
    </location>
</feature>
<dbReference type="PANTHER" id="PTHR33781">
    <property type="entry name" value="PROTEIN PHYTOCHROME KINASE SUBSTRATE 1-RELATED"/>
    <property type="match status" value="1"/>
</dbReference>
<reference evidence="2 3" key="1">
    <citation type="submission" date="2024-11" db="EMBL/GenBank/DDBJ databases">
        <title>A near-complete genome assembly of Cinchona calisaya.</title>
        <authorList>
            <person name="Lian D.C."/>
            <person name="Zhao X.W."/>
            <person name="Wei L."/>
        </authorList>
    </citation>
    <scope>NUCLEOTIDE SEQUENCE [LARGE SCALE GENOMIC DNA]</scope>
    <source>
        <tissue evidence="2">Nenye</tissue>
    </source>
</reference>
<gene>
    <name evidence="2" type="ORF">ACH5RR_006853</name>
</gene>
<feature type="region of interest" description="Disordered" evidence="1">
    <location>
        <begin position="194"/>
        <end position="234"/>
    </location>
</feature>
<evidence type="ECO:0000313" key="2">
    <source>
        <dbReference type="EMBL" id="KAL3533332.1"/>
    </source>
</evidence>
<dbReference type="PANTHER" id="PTHR33781:SF1">
    <property type="entry name" value="PROTEIN PHYTOCHROME KINASE SUBSTRATE 4"/>
    <property type="match status" value="1"/>
</dbReference>
<protein>
    <recommendedName>
        <fullName evidence="4">Phytochrome kinase substrate 1</fullName>
    </recommendedName>
</protein>
<evidence type="ECO:0000256" key="1">
    <source>
        <dbReference type="SAM" id="MobiDB-lite"/>
    </source>
</evidence>
<name>A0ABD3AQ44_9GENT</name>
<accession>A0ABD3AQ44</accession>
<evidence type="ECO:0000313" key="3">
    <source>
        <dbReference type="Proteomes" id="UP001630127"/>
    </source>
</evidence>
<sequence>MDSSPATTAKTFKYNSPHQTAFNIIESPFHHKSFGQNYTIRDGSFSSYLKPKESDKFPTQIGQCVSDDTELNVFDAQKYFSETNNDHKESKEVLFCSQSNLNHVSKPSDAGWRLSSASSSVDRNNRNFRVRSFHATPTASSEASWNSQTGLLSNPPGSIPVSLRNITADHGSQKRVSSSASKWLFCRKCPCTGKKSVQVDEGSSEHRAEVGKQDNSNNNNKSNFHQKKEGHQIHKHEKILAEKMSMMSEKSSANNHDVAERHQTTLNSITSRLPSDNHFMSSSVLQQRVLASERPFSDNAMAFSFPILNPSCVIMPESKVLPTPPKINIPSDEPPRESLEIFQPSDHTILRKSMDEQRVALGAKTLGNLLDRRGNFTFSGSPVIRVTSNEDDVASDASSDLFEIESLSTQTTSYPMYRRRDSLDEASTFSARRLAAASNGVGAFYGDRRCLDEPMTPMTENYAPSEASIDWSVTTAEGFDRASITNFSVTASEIEDFAIMSRRSMEKGTTDHSWNSIGTIQGGGESGGEGGKKKGNGFLLSCRHERAVSVGPHPVKYMPEGGPPWPLVSTSGHVNTAASRQPKPNTPPLAKGHSARLSLTFTA</sequence>
<organism evidence="2 3">
    <name type="scientific">Cinchona calisaya</name>
    <dbReference type="NCBI Taxonomy" id="153742"/>
    <lineage>
        <taxon>Eukaryota</taxon>
        <taxon>Viridiplantae</taxon>
        <taxon>Streptophyta</taxon>
        <taxon>Embryophyta</taxon>
        <taxon>Tracheophyta</taxon>
        <taxon>Spermatophyta</taxon>
        <taxon>Magnoliopsida</taxon>
        <taxon>eudicotyledons</taxon>
        <taxon>Gunneridae</taxon>
        <taxon>Pentapetalae</taxon>
        <taxon>asterids</taxon>
        <taxon>lamiids</taxon>
        <taxon>Gentianales</taxon>
        <taxon>Rubiaceae</taxon>
        <taxon>Cinchonoideae</taxon>
        <taxon>Cinchoneae</taxon>
        <taxon>Cinchona</taxon>
    </lineage>
</organism>